<dbReference type="InterPro" id="IPR029058">
    <property type="entry name" value="AB_hydrolase_fold"/>
</dbReference>
<accession>A0ABC9PZ04</accession>
<reference evidence="1 2" key="1">
    <citation type="journal article" date="2012" name="MBio">
        <title>Identification of a highly transmissible animal-independent Staphylococcus aureus ST398 clone with distinct genomic and cell adhesion properties.</title>
        <authorList>
            <person name="Uhlemann A.C."/>
            <person name="Porcella S.F."/>
            <person name="Trivedi S."/>
            <person name="Sullivan S.B."/>
            <person name="Hafer C."/>
            <person name="Kennedy A.D."/>
            <person name="Barbian K.D."/>
            <person name="McCarthy A.J."/>
            <person name="Street C."/>
            <person name="Hirschberg D.L."/>
            <person name="Lipkin W.I."/>
            <person name="Lindsay J.A."/>
            <person name="DeLeo F.R."/>
            <person name="Lowy F.D."/>
        </authorList>
    </citation>
    <scope>NUCLEOTIDE SEQUENCE [LARGE SCALE GENOMIC DNA]</scope>
    <source>
        <strain evidence="1 2">DR10</strain>
    </source>
</reference>
<dbReference type="InterPro" id="IPR022267">
    <property type="entry name" value="Asp2"/>
</dbReference>
<sequence length="525" mass="60019">MKMMPRKFRVLQIGGDDLEPIFQHKKGVSWDYFDIGLFEFDSGYVEAIEAIVEAEGRFDFIYIQAPYSETLTNLLQMISEPYNTYVDESFWSVEYEQDENVQKYVVQPLHYRNIEERNNKLEAVSFSGQYGDKVSPKLALVHPNFKGDVVYQGNSELTLSGEFGKEFKPIASWQNNLVYDKDKVIQIWPEFDIDGAVELQYTFRLIQTGADGALIEQIILTDDMLDSPLEIPTKPFDAYISVTVKARGNGTVHLGPIHKRWSRLDMGQFLLGGSRFVDSQRQEFIYYFHPGDMKPPLNVYFSGYRTAEGFEGYYMMKRMNAPFLLIGDPRVEGGSFYIGSSEYEQGIINVIEETLEKLNFKSHELILSGLSMGSFGALYYGAQLNPQAIIVGKPLVNIGTIAEHMRLLRPEEFGTALDVLVSNEGDTSQASIQALNQKFWQTFQKKSLSQTVFAIAYMQHDDYDPHAFQELLPVLTAHQARVMNRSIPGRHNDDSPTIASWFVNFYNIILEDKFGRVQHAEKQNI</sequence>
<dbReference type="SUPFAM" id="SSF53474">
    <property type="entry name" value="alpha/beta-Hydrolases"/>
    <property type="match status" value="1"/>
</dbReference>
<gene>
    <name evidence="1" type="ORF">ST398NM02_2701</name>
</gene>
<protein>
    <submittedName>
        <fullName evidence="1">Cytosolic protein</fullName>
    </submittedName>
</protein>
<name>A0ABC9PZ04_STAA5</name>
<dbReference type="NCBIfam" id="TIGR03712">
    <property type="entry name" value="acc_sec_asp2"/>
    <property type="match status" value="1"/>
</dbReference>
<evidence type="ECO:0000313" key="2">
    <source>
        <dbReference type="Proteomes" id="UP000003093"/>
    </source>
</evidence>
<dbReference type="AlphaFoldDB" id="A0ABC9PZ04"/>
<evidence type="ECO:0000313" key="1">
    <source>
        <dbReference type="EMBL" id="EIA13782.1"/>
    </source>
</evidence>
<dbReference type="Pfam" id="PF16929">
    <property type="entry name" value="Asp2"/>
    <property type="match status" value="1"/>
</dbReference>
<proteinExistence type="predicted"/>
<dbReference type="EMBL" id="AIDT01000011">
    <property type="protein sequence ID" value="EIA13782.1"/>
    <property type="molecule type" value="Genomic_DNA"/>
</dbReference>
<dbReference type="Proteomes" id="UP000003093">
    <property type="component" value="Unassembled WGS sequence"/>
</dbReference>
<organism evidence="1 2">
    <name type="scientific">Staphylococcus aureus subsp. aureus DR10</name>
    <dbReference type="NCBI Taxonomy" id="1155079"/>
    <lineage>
        <taxon>Bacteria</taxon>
        <taxon>Bacillati</taxon>
        <taxon>Bacillota</taxon>
        <taxon>Bacilli</taxon>
        <taxon>Bacillales</taxon>
        <taxon>Staphylococcaceae</taxon>
        <taxon>Staphylococcus</taxon>
    </lineage>
</organism>
<comment type="caution">
    <text evidence="1">The sequence shown here is derived from an EMBL/GenBank/DDBJ whole genome shotgun (WGS) entry which is preliminary data.</text>
</comment>